<dbReference type="AlphaFoldDB" id="A0A9P3PXN8"/>
<dbReference type="Proteomes" id="UP001063166">
    <property type="component" value="Unassembled WGS sequence"/>
</dbReference>
<feature type="region of interest" description="Disordered" evidence="1">
    <location>
        <begin position="47"/>
        <end position="80"/>
    </location>
</feature>
<dbReference type="GO" id="GO:0019005">
    <property type="term" value="C:SCF ubiquitin ligase complex"/>
    <property type="evidence" value="ECO:0007669"/>
    <property type="project" value="TreeGrafter"/>
</dbReference>
<dbReference type="SUPFAM" id="SSF52047">
    <property type="entry name" value="RNI-like"/>
    <property type="match status" value="1"/>
</dbReference>
<dbReference type="SUPFAM" id="SSF81383">
    <property type="entry name" value="F-box domain"/>
    <property type="match status" value="1"/>
</dbReference>
<feature type="compositionally biased region" description="Low complexity" evidence="1">
    <location>
        <begin position="113"/>
        <end position="133"/>
    </location>
</feature>
<dbReference type="InterPro" id="IPR032675">
    <property type="entry name" value="LRR_dom_sf"/>
</dbReference>
<feature type="region of interest" description="Disordered" evidence="1">
    <location>
        <begin position="113"/>
        <end position="145"/>
    </location>
</feature>
<dbReference type="EMBL" id="BRPK01000014">
    <property type="protein sequence ID" value="GLB43491.1"/>
    <property type="molecule type" value="Genomic_DNA"/>
</dbReference>
<dbReference type="PANTHER" id="PTHR13318">
    <property type="entry name" value="PARTNER OF PAIRED, ISOFORM B-RELATED"/>
    <property type="match status" value="1"/>
</dbReference>
<dbReference type="GO" id="GO:0031146">
    <property type="term" value="P:SCF-dependent proteasomal ubiquitin-dependent protein catabolic process"/>
    <property type="evidence" value="ECO:0007669"/>
    <property type="project" value="TreeGrafter"/>
</dbReference>
<gene>
    <name evidence="3" type="ORF">LshimejAT787_1400030</name>
</gene>
<comment type="caution">
    <text evidence="3">The sequence shown here is derived from an EMBL/GenBank/DDBJ whole genome shotgun (WGS) entry which is preliminary data.</text>
</comment>
<evidence type="ECO:0000313" key="3">
    <source>
        <dbReference type="EMBL" id="GLB43491.1"/>
    </source>
</evidence>
<accession>A0A9P3PXN8</accession>
<dbReference type="InterPro" id="IPR036047">
    <property type="entry name" value="F-box-like_dom_sf"/>
</dbReference>
<dbReference type="SMART" id="SM00367">
    <property type="entry name" value="LRR_CC"/>
    <property type="match status" value="7"/>
</dbReference>
<feature type="compositionally biased region" description="Polar residues" evidence="1">
    <location>
        <begin position="47"/>
        <end position="59"/>
    </location>
</feature>
<feature type="compositionally biased region" description="Low complexity" evidence="1">
    <location>
        <begin position="891"/>
        <end position="908"/>
    </location>
</feature>
<evidence type="ECO:0000313" key="4">
    <source>
        <dbReference type="Proteomes" id="UP001063166"/>
    </source>
</evidence>
<dbReference type="Pfam" id="PF12937">
    <property type="entry name" value="F-box-like"/>
    <property type="match status" value="1"/>
</dbReference>
<proteinExistence type="predicted"/>
<feature type="domain" description="F-box" evidence="2">
    <location>
        <begin position="332"/>
        <end position="410"/>
    </location>
</feature>
<sequence length="922" mass="100273">MFSHDDPSTSGEISSHPNPELDGKGKGVTKPVPIRVPAASIHDLFDMTQSASTAPSTSRGSRHSVLVTPSLTPSSFRHGRNTCRVTGEGQGKGIPTLSAPLTFSPPEFYFAPSSPAASSSPGPSSYASSCGPPLGRVNTNPESKASTLAEEFSALPRPTAGGHEGIPAPLNRIATRRRSLPSFSAHSDGSLGARSMARVKLKLASSRTSSSLARKLLFRKPSDPEVSRPDSLNTQTVAEEHLAGAENSPDPWRTGLKVDELDATISRLSHLRLEDIDSKPANLFCHATMPLRHKGRSNSSPFPISALDYVPLPSTDIFTPFPLVVKNYFDDVLPHELRLQIFEALIARHEADHIRAIADGRWSVAKAASSKSRWVGRDKGVRELVKLSRVSKSWQALAFDGQLWADLDLRSFPHMPESLVLRLTATGGQCSRALDISGHAQLSPETLLDMADHFCVNTNPNIDSLCYTQLTAINLRGCSSLTTRSLHSLLVRSRSLQSLCVKGLTAVTNTTCDVLSTYCPRLVSLDISRCPNLDAEGIRSMASAALDRGEHLLLKELRMSGLKHIDDDTMAALGRAAPFLEVLDLSYARQLHNSAVEAFVACGADEDPGVETILVSPRDVGRESSDFKFRRRVTGLRHLSMSCCLLLTDDACSNLAYSVPRLEFLELAGIGADLKDDGLVRLLKTTPYIRRIDLEDASRITDVILVAITPGVNAQPRLADVAPEPGHALEQLNISFASEITDDALLALVRGCTRLKHLEADNTRIGGTVVKEFVRQCKKQKMENAKAVVVDCRGVSDGTVKDLLGLTRPRMGWRAHEARKLTYLDTRDGNSDELKIGQDECDEKRVVLKSFYSWQSVDAVKAAREKRRKASKRASSGSGSDLDDVSGRALRWWSPGGRRSPRSGRSSPLNIADMNSDGCRVM</sequence>
<dbReference type="InterPro" id="IPR001810">
    <property type="entry name" value="F-box_dom"/>
</dbReference>
<evidence type="ECO:0000256" key="1">
    <source>
        <dbReference type="SAM" id="MobiDB-lite"/>
    </source>
</evidence>
<evidence type="ECO:0000259" key="2">
    <source>
        <dbReference type="Pfam" id="PF12937"/>
    </source>
</evidence>
<feature type="region of interest" description="Disordered" evidence="1">
    <location>
        <begin position="1"/>
        <end position="34"/>
    </location>
</feature>
<feature type="region of interest" description="Disordered" evidence="1">
    <location>
        <begin position="866"/>
        <end position="922"/>
    </location>
</feature>
<organism evidence="3 4">
    <name type="scientific">Lyophyllum shimeji</name>
    <name type="common">Hon-shimeji</name>
    <name type="synonym">Tricholoma shimeji</name>
    <dbReference type="NCBI Taxonomy" id="47721"/>
    <lineage>
        <taxon>Eukaryota</taxon>
        <taxon>Fungi</taxon>
        <taxon>Dikarya</taxon>
        <taxon>Basidiomycota</taxon>
        <taxon>Agaricomycotina</taxon>
        <taxon>Agaricomycetes</taxon>
        <taxon>Agaricomycetidae</taxon>
        <taxon>Agaricales</taxon>
        <taxon>Tricholomatineae</taxon>
        <taxon>Lyophyllaceae</taxon>
        <taxon>Lyophyllum</taxon>
    </lineage>
</organism>
<name>A0A9P3PXN8_LYOSH</name>
<dbReference type="OrthoDB" id="550575at2759"/>
<reference evidence="3" key="1">
    <citation type="submission" date="2022-07" db="EMBL/GenBank/DDBJ databases">
        <title>The genome of Lyophyllum shimeji provides insight into the initial evolution of ectomycorrhizal fungal genome.</title>
        <authorList>
            <person name="Kobayashi Y."/>
            <person name="Shibata T."/>
            <person name="Hirakawa H."/>
            <person name="Shigenobu S."/>
            <person name="Nishiyama T."/>
            <person name="Yamada A."/>
            <person name="Hasebe M."/>
            <person name="Kawaguchi M."/>
        </authorList>
    </citation>
    <scope>NUCLEOTIDE SEQUENCE</scope>
    <source>
        <strain evidence="3">AT787</strain>
    </source>
</reference>
<feature type="compositionally biased region" description="Polar residues" evidence="1">
    <location>
        <begin position="8"/>
        <end position="17"/>
    </location>
</feature>
<keyword evidence="4" id="KW-1185">Reference proteome</keyword>
<dbReference type="InterPro" id="IPR006553">
    <property type="entry name" value="Leu-rich_rpt_Cys-con_subtyp"/>
</dbReference>
<protein>
    <submittedName>
        <fullName evidence="3">Leucine-rich repeats, outliers</fullName>
    </submittedName>
</protein>
<dbReference type="Gene3D" id="3.80.10.10">
    <property type="entry name" value="Ribonuclease Inhibitor"/>
    <property type="match status" value="2"/>
</dbReference>